<comment type="caution">
    <text evidence="2">The sequence shown here is derived from an EMBL/GenBank/DDBJ whole genome shotgun (WGS) entry which is preliminary data.</text>
</comment>
<protein>
    <recommendedName>
        <fullName evidence="4">Replication initiation protein</fullName>
    </recommendedName>
</protein>
<evidence type="ECO:0000313" key="2">
    <source>
        <dbReference type="EMBL" id="RPF19818.1"/>
    </source>
</evidence>
<proteinExistence type="predicted"/>
<organism evidence="2 3">
    <name type="scientific">Myceligenerans xiligouense</name>
    <dbReference type="NCBI Taxonomy" id="253184"/>
    <lineage>
        <taxon>Bacteria</taxon>
        <taxon>Bacillati</taxon>
        <taxon>Actinomycetota</taxon>
        <taxon>Actinomycetes</taxon>
        <taxon>Micrococcales</taxon>
        <taxon>Promicromonosporaceae</taxon>
        <taxon>Myceligenerans</taxon>
    </lineage>
</organism>
<accession>A0A3N4Z151</accession>
<dbReference type="RefSeq" id="WP_123813066.1">
    <property type="nucleotide sequence ID" value="NZ_RKQZ01000001.1"/>
</dbReference>
<dbReference type="Proteomes" id="UP000280501">
    <property type="component" value="Unassembled WGS sequence"/>
</dbReference>
<feature type="region of interest" description="Disordered" evidence="1">
    <location>
        <begin position="522"/>
        <end position="542"/>
    </location>
</feature>
<evidence type="ECO:0000313" key="3">
    <source>
        <dbReference type="Proteomes" id="UP000280501"/>
    </source>
</evidence>
<dbReference type="EMBL" id="RKQZ01000001">
    <property type="protein sequence ID" value="RPF19818.1"/>
    <property type="molecule type" value="Genomic_DNA"/>
</dbReference>
<dbReference type="AlphaFoldDB" id="A0A3N4Z151"/>
<sequence>MLDQDGQASFVGDTASSWPARFPGFGPDAPLDMWSASDAEVAGMRARVLDGSWRAFSETAAKVGNCSAPIRLAGRSMTFENLNGEPGALLSEFSHRDTPLGTLHVACGNRRAEVCPACSRVYARDTFEMIRAGVLGGKTVPDTVAANPLVFATFTAPSFGHVHGLRVGKNGQPGRCRPRDTAKRCPHGRPVGCNRVHGEDDPMLGAPLCWDCYDFTSAVIWQWWAPELWRRFTITFRRRLAARLGVSQAAFARSASVQFAKVAEYQRRGLVHFHALIRLDGPDGPGSPAPLDGDALAAVVAEAGPLVTFDAPPVDGDDIARTLRFGAQLDVKRVRTGEVHDSAGGTGDRLRPEQVAGYLAKYSTKSTGVDPASPTPHLSRLEREARYLADRAASTCRDTATPEEAEDDGCVCGRCEDSPYRLLAKWSRMLGFRGHFSSKSRAYSISLGRLRRARARFARLSAEADRRGERLDLADLEARLLADDADEETTLVIGAWTYAGTGWTNPGDKALADAAADRARQYDQWRAQQRRNGKQTTNEGGR</sequence>
<name>A0A3N4Z151_9MICO</name>
<dbReference type="OrthoDB" id="3203793at2"/>
<evidence type="ECO:0008006" key="4">
    <source>
        <dbReference type="Google" id="ProtNLM"/>
    </source>
</evidence>
<keyword evidence="3" id="KW-1185">Reference proteome</keyword>
<dbReference type="Pfam" id="PF20199">
    <property type="entry name" value="RepSA"/>
    <property type="match status" value="1"/>
</dbReference>
<evidence type="ECO:0000256" key="1">
    <source>
        <dbReference type="SAM" id="MobiDB-lite"/>
    </source>
</evidence>
<dbReference type="InterPro" id="IPR046828">
    <property type="entry name" value="RepSA"/>
</dbReference>
<reference evidence="2 3" key="1">
    <citation type="submission" date="2018-11" db="EMBL/GenBank/DDBJ databases">
        <title>Sequencing the genomes of 1000 actinobacteria strains.</title>
        <authorList>
            <person name="Klenk H.-P."/>
        </authorList>
    </citation>
    <scope>NUCLEOTIDE SEQUENCE [LARGE SCALE GENOMIC DNA]</scope>
    <source>
        <strain evidence="2 3">DSM 15700</strain>
    </source>
</reference>
<gene>
    <name evidence="2" type="ORF">EDD34_0384</name>
</gene>